<name>A0ABS5LJ88_9BACI</name>
<dbReference type="CDD" id="cd12797">
    <property type="entry name" value="M23_peptidase"/>
    <property type="match status" value="1"/>
</dbReference>
<feature type="transmembrane region" description="Helical" evidence="2">
    <location>
        <begin position="23"/>
        <end position="43"/>
    </location>
</feature>
<evidence type="ECO:0000313" key="4">
    <source>
        <dbReference type="EMBL" id="MBS2970825.1"/>
    </source>
</evidence>
<evidence type="ECO:0000259" key="3">
    <source>
        <dbReference type="Pfam" id="PF01551"/>
    </source>
</evidence>
<dbReference type="SUPFAM" id="SSF51261">
    <property type="entry name" value="Duplicated hybrid motif"/>
    <property type="match status" value="1"/>
</dbReference>
<dbReference type="InterPro" id="IPR050570">
    <property type="entry name" value="Cell_wall_metabolism_enzyme"/>
</dbReference>
<organism evidence="4 5">
    <name type="scientific">Metabacillus flavus</name>
    <dbReference type="NCBI Taxonomy" id="2823519"/>
    <lineage>
        <taxon>Bacteria</taxon>
        <taxon>Bacillati</taxon>
        <taxon>Bacillota</taxon>
        <taxon>Bacilli</taxon>
        <taxon>Bacillales</taxon>
        <taxon>Bacillaceae</taxon>
        <taxon>Metabacillus</taxon>
    </lineage>
</organism>
<evidence type="ECO:0000313" key="5">
    <source>
        <dbReference type="Proteomes" id="UP000682403"/>
    </source>
</evidence>
<evidence type="ECO:0000256" key="2">
    <source>
        <dbReference type="SAM" id="Phobius"/>
    </source>
</evidence>
<protein>
    <submittedName>
        <fullName evidence="4">M23 family metallopeptidase</fullName>
    </submittedName>
</protein>
<sequence length="264" mass="29103">MREEEKNRTSQQSKVQQFFRKRWVFPAIYLVSAALILTSVLWYQATRDMNPVGEQPGKPQTEKGQDAAEVAKPVENITTPALDKEEIQVVKKFYDSKSSKEEQEAALVSYNNTYSPNQGIDLAKKDGKEFDVTASLSGTVLRAEKDPILGYVVEIQHEDSVTTVYQSLASVAVEEGDTVAQHAVIGKAGKNLLNEKNGVHVHFEIRKDGKALNPANLLDKPATAISDEAAAASKETEAKQQEEKKNEKQEDAKESEASVPSKNA</sequence>
<keyword evidence="2" id="KW-0812">Transmembrane</keyword>
<proteinExistence type="predicted"/>
<dbReference type="RefSeq" id="WP_035408259.1">
    <property type="nucleotide sequence ID" value="NZ_JAGVRK010000001.1"/>
</dbReference>
<evidence type="ECO:0000256" key="1">
    <source>
        <dbReference type="SAM" id="MobiDB-lite"/>
    </source>
</evidence>
<accession>A0ABS5LJ88</accession>
<dbReference type="InterPro" id="IPR016047">
    <property type="entry name" value="M23ase_b-sheet_dom"/>
</dbReference>
<feature type="compositionally biased region" description="Basic and acidic residues" evidence="1">
    <location>
        <begin position="234"/>
        <end position="256"/>
    </location>
</feature>
<dbReference type="PANTHER" id="PTHR21666">
    <property type="entry name" value="PEPTIDASE-RELATED"/>
    <property type="match status" value="1"/>
</dbReference>
<dbReference type="PANTHER" id="PTHR21666:SF291">
    <property type="entry name" value="STAGE II SPORULATION PROTEIN Q"/>
    <property type="match status" value="1"/>
</dbReference>
<keyword evidence="2" id="KW-1133">Transmembrane helix</keyword>
<keyword evidence="2" id="KW-0472">Membrane</keyword>
<reference evidence="4 5" key="1">
    <citation type="submission" date="2021-04" db="EMBL/GenBank/DDBJ databases">
        <title>Metabacillus sp. strain KIGAM252 whole genome sequence.</title>
        <authorList>
            <person name="Seo M.-J."/>
            <person name="Cho E.-S."/>
            <person name="Hwang C.Y."/>
            <person name="Yoon D.J."/>
        </authorList>
    </citation>
    <scope>NUCLEOTIDE SEQUENCE [LARGE SCALE GENOMIC DNA]</scope>
    <source>
        <strain evidence="4 5">KIGAM252</strain>
    </source>
</reference>
<dbReference type="EMBL" id="JAGVRK010000001">
    <property type="protein sequence ID" value="MBS2970825.1"/>
    <property type="molecule type" value="Genomic_DNA"/>
</dbReference>
<keyword evidence="5" id="KW-1185">Reference proteome</keyword>
<dbReference type="Pfam" id="PF01551">
    <property type="entry name" value="Peptidase_M23"/>
    <property type="match status" value="1"/>
</dbReference>
<gene>
    <name evidence="4" type="ORF">J9317_18960</name>
</gene>
<dbReference type="InterPro" id="IPR011055">
    <property type="entry name" value="Dup_hybrid_motif"/>
</dbReference>
<dbReference type="Gene3D" id="2.70.70.10">
    <property type="entry name" value="Glucose Permease (Domain IIA)"/>
    <property type="match status" value="1"/>
</dbReference>
<comment type="caution">
    <text evidence="4">The sequence shown here is derived from an EMBL/GenBank/DDBJ whole genome shotgun (WGS) entry which is preliminary data.</text>
</comment>
<dbReference type="Proteomes" id="UP000682403">
    <property type="component" value="Unassembled WGS sequence"/>
</dbReference>
<feature type="domain" description="M23ase beta-sheet core" evidence="3">
    <location>
        <begin position="116"/>
        <end position="214"/>
    </location>
</feature>
<feature type="region of interest" description="Disordered" evidence="1">
    <location>
        <begin position="228"/>
        <end position="264"/>
    </location>
</feature>